<dbReference type="PROSITE" id="PS51352">
    <property type="entry name" value="THIOREDOXIN_2"/>
    <property type="match status" value="1"/>
</dbReference>
<keyword evidence="4" id="KW-0676">Redox-active center</keyword>
<dbReference type="AlphaFoldDB" id="A0A327VYV5"/>
<dbReference type="SUPFAM" id="SSF52833">
    <property type="entry name" value="Thioredoxin-like"/>
    <property type="match status" value="1"/>
</dbReference>
<dbReference type="Proteomes" id="UP000249819">
    <property type="component" value="Unassembled WGS sequence"/>
</dbReference>
<comment type="caution">
    <text evidence="6">The sequence shown here is derived from an EMBL/GenBank/DDBJ whole genome shotgun (WGS) entry which is preliminary data.</text>
</comment>
<dbReference type="GO" id="GO:0017004">
    <property type="term" value="P:cytochrome complex assembly"/>
    <property type="evidence" value="ECO:0007669"/>
    <property type="project" value="UniProtKB-KW"/>
</dbReference>
<evidence type="ECO:0000256" key="3">
    <source>
        <dbReference type="ARBA" id="ARBA00023157"/>
    </source>
</evidence>
<dbReference type="Pfam" id="PF13905">
    <property type="entry name" value="Thioredoxin_8"/>
    <property type="match status" value="1"/>
</dbReference>
<evidence type="ECO:0000256" key="4">
    <source>
        <dbReference type="ARBA" id="ARBA00023284"/>
    </source>
</evidence>
<name>A0A327VYV5_9BACT</name>
<keyword evidence="7" id="KW-1185">Reference proteome</keyword>
<organism evidence="6 7">
    <name type="scientific">Chitinophaga dinghuensis</name>
    <dbReference type="NCBI Taxonomy" id="1539050"/>
    <lineage>
        <taxon>Bacteria</taxon>
        <taxon>Pseudomonadati</taxon>
        <taxon>Bacteroidota</taxon>
        <taxon>Chitinophagia</taxon>
        <taxon>Chitinophagales</taxon>
        <taxon>Chitinophagaceae</taxon>
        <taxon>Chitinophaga</taxon>
    </lineage>
</organism>
<keyword evidence="3" id="KW-1015">Disulfide bond</keyword>
<dbReference type="CDD" id="cd02966">
    <property type="entry name" value="TlpA_like_family"/>
    <property type="match status" value="1"/>
</dbReference>
<evidence type="ECO:0000313" key="6">
    <source>
        <dbReference type="EMBL" id="RAJ80075.1"/>
    </source>
</evidence>
<accession>A0A327VYV5</accession>
<dbReference type="Gene3D" id="3.40.30.10">
    <property type="entry name" value="Glutaredoxin"/>
    <property type="match status" value="1"/>
</dbReference>
<dbReference type="InterPro" id="IPR050553">
    <property type="entry name" value="Thioredoxin_ResA/DsbE_sf"/>
</dbReference>
<sequence length="478" mass="54677">MNRTRSASYRLILFLLLAIPSLANAIALKPIIVIVHNQSEKKISGLPSIRGENGEPFNFFYQVGGKIEYLLIPKGDKPVQIDIHPDHPMIELVYLYKQLDKISYFLSSGDTLYIDIVDGKPNAYHSNAITTHENANLEILWRERIAPGDYLSVIKLKESLLRKKDPLSTPELEHKANNEINAIYPIIDSLVRNKSMLPGIAALYRIKYDFIKRAIGDDLDKMNDEQLKALMVDSLLRYDFYRRFIFRSANGRYGKLNKVSMGNTGTVGDFRPGYDAVATSTIYEGSARELLLKASMTNIVKYATVDQIDEYLKKFERDLQDKQIYTDFVEKYELKSKVSNDIMLEAVDGSGISLMKLLERYNGTPVYIDWWASWCVPCIAAMPASKNLVQQYQGKAIVFLYLSFDDNIEKWKEKIKALNIPNAVHYRVANVKRSRMLDKLKIPPIPRYMLYDKNSRLVHENAPSPESTEVLTLLNGII</sequence>
<keyword evidence="2" id="KW-0201">Cytochrome c-type biogenesis</keyword>
<gene>
    <name evidence="6" type="ORF">CLV59_105182</name>
</gene>
<proteinExistence type="predicted"/>
<reference evidence="6 7" key="1">
    <citation type="submission" date="2018-06" db="EMBL/GenBank/DDBJ databases">
        <title>Genomic Encyclopedia of Archaeal and Bacterial Type Strains, Phase II (KMG-II): from individual species to whole genera.</title>
        <authorList>
            <person name="Goeker M."/>
        </authorList>
    </citation>
    <scope>NUCLEOTIDE SEQUENCE [LARGE SCALE GENOMIC DNA]</scope>
    <source>
        <strain evidence="6 7">DSM 29821</strain>
    </source>
</reference>
<evidence type="ECO:0000256" key="1">
    <source>
        <dbReference type="ARBA" id="ARBA00004196"/>
    </source>
</evidence>
<dbReference type="GO" id="GO:0030313">
    <property type="term" value="C:cell envelope"/>
    <property type="evidence" value="ECO:0007669"/>
    <property type="project" value="UniProtKB-SubCell"/>
</dbReference>
<protein>
    <submittedName>
        <fullName evidence="6">Thioredoxin-like protein</fullName>
    </submittedName>
</protein>
<dbReference type="EMBL" id="QLMA01000005">
    <property type="protein sequence ID" value="RAJ80075.1"/>
    <property type="molecule type" value="Genomic_DNA"/>
</dbReference>
<feature type="domain" description="Thioredoxin" evidence="5">
    <location>
        <begin position="333"/>
        <end position="478"/>
    </location>
</feature>
<dbReference type="PANTHER" id="PTHR42852">
    <property type="entry name" value="THIOL:DISULFIDE INTERCHANGE PROTEIN DSBE"/>
    <property type="match status" value="1"/>
</dbReference>
<dbReference type="InterPro" id="IPR036249">
    <property type="entry name" value="Thioredoxin-like_sf"/>
</dbReference>
<dbReference type="InterPro" id="IPR012336">
    <property type="entry name" value="Thioredoxin-like_fold"/>
</dbReference>
<evidence type="ECO:0000259" key="5">
    <source>
        <dbReference type="PROSITE" id="PS51352"/>
    </source>
</evidence>
<dbReference type="RefSeq" id="WP_111593098.1">
    <property type="nucleotide sequence ID" value="NZ_QLMA01000005.1"/>
</dbReference>
<dbReference type="OrthoDB" id="6399635at2"/>
<evidence type="ECO:0000313" key="7">
    <source>
        <dbReference type="Proteomes" id="UP000249819"/>
    </source>
</evidence>
<dbReference type="InterPro" id="IPR013766">
    <property type="entry name" value="Thioredoxin_domain"/>
</dbReference>
<comment type="subcellular location">
    <subcellularLocation>
        <location evidence="1">Cell envelope</location>
    </subcellularLocation>
</comment>
<evidence type="ECO:0000256" key="2">
    <source>
        <dbReference type="ARBA" id="ARBA00022748"/>
    </source>
</evidence>
<dbReference type="PANTHER" id="PTHR42852:SF6">
    <property type="entry name" value="THIOL:DISULFIDE INTERCHANGE PROTEIN DSBE"/>
    <property type="match status" value="1"/>
</dbReference>